<accession>A0A2W7J064</accession>
<evidence type="ECO:0000259" key="3">
    <source>
        <dbReference type="SMART" id="SM00062"/>
    </source>
</evidence>
<name>A0A2W7J064_9PROT</name>
<dbReference type="InterPro" id="IPR001638">
    <property type="entry name" value="Solute-binding_3/MltF_N"/>
</dbReference>
<dbReference type="EMBL" id="QKYU01000012">
    <property type="protein sequence ID" value="PZW45011.1"/>
    <property type="molecule type" value="Genomic_DNA"/>
</dbReference>
<dbReference type="Gene3D" id="3.40.190.10">
    <property type="entry name" value="Periplasmic binding protein-like II"/>
    <property type="match status" value="2"/>
</dbReference>
<dbReference type="Proteomes" id="UP000249688">
    <property type="component" value="Unassembled WGS sequence"/>
</dbReference>
<evidence type="ECO:0000256" key="1">
    <source>
        <dbReference type="ARBA" id="ARBA00022729"/>
    </source>
</evidence>
<protein>
    <submittedName>
        <fullName evidence="4">Amino acid ABC transporter substrate-binding protein (PAAT family)</fullName>
    </submittedName>
</protein>
<dbReference type="OrthoDB" id="9791339at2"/>
<gene>
    <name evidence="4" type="ORF">C8P66_11226</name>
</gene>
<reference evidence="4 5" key="1">
    <citation type="submission" date="2018-06" db="EMBL/GenBank/DDBJ databases">
        <title>Genomic Encyclopedia of Archaeal and Bacterial Type Strains, Phase II (KMG-II): from individual species to whole genera.</title>
        <authorList>
            <person name="Goeker M."/>
        </authorList>
    </citation>
    <scope>NUCLEOTIDE SEQUENCE [LARGE SCALE GENOMIC DNA]</scope>
    <source>
        <strain evidence="4 5">DSM 24525</strain>
    </source>
</reference>
<comment type="caution">
    <text evidence="4">The sequence shown here is derived from an EMBL/GenBank/DDBJ whole genome shotgun (WGS) entry which is preliminary data.</text>
</comment>
<feature type="region of interest" description="Disordered" evidence="2">
    <location>
        <begin position="1"/>
        <end position="25"/>
    </location>
</feature>
<feature type="compositionally biased region" description="Pro residues" evidence="2">
    <location>
        <begin position="9"/>
        <end position="25"/>
    </location>
</feature>
<dbReference type="PANTHER" id="PTHR35936">
    <property type="entry name" value="MEMBRANE-BOUND LYTIC MUREIN TRANSGLYCOSYLASE F"/>
    <property type="match status" value="1"/>
</dbReference>
<dbReference type="PANTHER" id="PTHR35936:SF17">
    <property type="entry name" value="ARGININE-BINDING EXTRACELLULAR PROTEIN ARTP"/>
    <property type="match status" value="1"/>
</dbReference>
<sequence length="269" mass="29325">MAQGGGSPAPAPFAPAPPAAPAALPPTPAPERLTLIRQRGALLVCIWPEYYAISWRNPRSGDLEGLDVEMAQAFAARLGTPLRFVETNFVEFADRLEKGDCDIAMMGVGVTADRARQMAFSKPYLSSAVYAVTTRENPRVGAWADLDRAGNVVAVAAGTFMESLMRDTLTAAELLVVRQPATREAEVLSGRADAFMSDYPYTRRMTETHAWARVLSPPGRFGDTLYAYAVARQERAWLDEVNTFLTAAKMDGTLARIAARYSLSPIVMY</sequence>
<dbReference type="SUPFAM" id="SSF53850">
    <property type="entry name" value="Periplasmic binding protein-like II"/>
    <property type="match status" value="1"/>
</dbReference>
<evidence type="ECO:0000313" key="4">
    <source>
        <dbReference type="EMBL" id="PZW45011.1"/>
    </source>
</evidence>
<dbReference type="SMART" id="SM00062">
    <property type="entry name" value="PBPb"/>
    <property type="match status" value="1"/>
</dbReference>
<dbReference type="RefSeq" id="WP_158537218.1">
    <property type="nucleotide sequence ID" value="NZ_QKYU01000012.1"/>
</dbReference>
<keyword evidence="1" id="KW-0732">Signal</keyword>
<feature type="domain" description="Solute-binding protein family 3/N-terminal" evidence="3">
    <location>
        <begin position="41"/>
        <end position="265"/>
    </location>
</feature>
<evidence type="ECO:0000313" key="5">
    <source>
        <dbReference type="Proteomes" id="UP000249688"/>
    </source>
</evidence>
<dbReference type="CDD" id="cd13530">
    <property type="entry name" value="PBP2_peptides_like"/>
    <property type="match status" value="1"/>
</dbReference>
<dbReference type="AlphaFoldDB" id="A0A2W7J064"/>
<keyword evidence="5" id="KW-1185">Reference proteome</keyword>
<dbReference type="Pfam" id="PF00497">
    <property type="entry name" value="SBP_bac_3"/>
    <property type="match status" value="1"/>
</dbReference>
<organism evidence="4 5">
    <name type="scientific">Humitalea rosea</name>
    <dbReference type="NCBI Taxonomy" id="990373"/>
    <lineage>
        <taxon>Bacteria</taxon>
        <taxon>Pseudomonadati</taxon>
        <taxon>Pseudomonadota</taxon>
        <taxon>Alphaproteobacteria</taxon>
        <taxon>Acetobacterales</taxon>
        <taxon>Roseomonadaceae</taxon>
        <taxon>Humitalea</taxon>
    </lineage>
</organism>
<proteinExistence type="predicted"/>
<evidence type="ECO:0000256" key="2">
    <source>
        <dbReference type="SAM" id="MobiDB-lite"/>
    </source>
</evidence>